<dbReference type="Proteomes" id="UP001107961">
    <property type="component" value="Unassembled WGS sequence"/>
</dbReference>
<evidence type="ECO:0000256" key="3">
    <source>
        <dbReference type="ARBA" id="ARBA00023163"/>
    </source>
</evidence>
<dbReference type="Pfam" id="PF01047">
    <property type="entry name" value="MarR"/>
    <property type="match status" value="1"/>
</dbReference>
<keyword evidence="2" id="KW-0238">DNA-binding</keyword>
<reference evidence="5" key="1">
    <citation type="submission" date="2022-01" db="EMBL/GenBank/DDBJ databases">
        <authorList>
            <person name="Karlyshev A.V."/>
            <person name="Jaspars M."/>
        </authorList>
    </citation>
    <scope>NUCLEOTIDE SEQUENCE</scope>
    <source>
        <strain evidence="5">AGSA3-2</strain>
    </source>
</reference>
<dbReference type="PANTHER" id="PTHR42756:SF1">
    <property type="entry name" value="TRANSCRIPTIONAL REPRESSOR OF EMRAB OPERON"/>
    <property type="match status" value="1"/>
</dbReference>
<dbReference type="GO" id="GO:0003700">
    <property type="term" value="F:DNA-binding transcription factor activity"/>
    <property type="evidence" value="ECO:0007669"/>
    <property type="project" value="InterPro"/>
</dbReference>
<dbReference type="PROSITE" id="PS50995">
    <property type="entry name" value="HTH_MARR_2"/>
    <property type="match status" value="1"/>
</dbReference>
<dbReference type="AlphaFoldDB" id="A0A9Q3ZDD6"/>
<accession>A0A9Q3ZDD6</accession>
<dbReference type="EMBL" id="JAJVKT010000002">
    <property type="protein sequence ID" value="MCE7507451.1"/>
    <property type="molecule type" value="Genomic_DNA"/>
</dbReference>
<evidence type="ECO:0000259" key="4">
    <source>
        <dbReference type="PROSITE" id="PS50995"/>
    </source>
</evidence>
<dbReference type="PANTHER" id="PTHR42756">
    <property type="entry name" value="TRANSCRIPTIONAL REGULATOR, MARR"/>
    <property type="match status" value="1"/>
</dbReference>
<evidence type="ECO:0000256" key="2">
    <source>
        <dbReference type="ARBA" id="ARBA00023125"/>
    </source>
</evidence>
<keyword evidence="1" id="KW-0805">Transcription regulation</keyword>
<evidence type="ECO:0000313" key="5">
    <source>
        <dbReference type="EMBL" id="MCE7507451.1"/>
    </source>
</evidence>
<comment type="caution">
    <text evidence="5">The sequence shown here is derived from an EMBL/GenBank/DDBJ whole genome shotgun (WGS) entry which is preliminary data.</text>
</comment>
<protein>
    <submittedName>
        <fullName evidence="5">MarR family transcriptional regulator</fullName>
    </submittedName>
</protein>
<proteinExistence type="predicted"/>
<dbReference type="PRINTS" id="PR00598">
    <property type="entry name" value="HTHMARR"/>
</dbReference>
<sequence length="176" mass="19809">MGNSSKTSRKAAAAQLANAVERSALLGRPGFLIRRLHQIHCGLFLDETREHNITPVQYSLMTTLSTHGEMDQNSLAHEIGLERTSVAEVIPRLEARGLLKRRQSDEDRRFKLVKLSRKGVYLLKKMEPAVQRAHDRTIEAIPKDQRDVFMLQLIRLVEANNENGSAPFRLSKGGDG</sequence>
<keyword evidence="6" id="KW-1185">Reference proteome</keyword>
<feature type="domain" description="HTH marR-type" evidence="4">
    <location>
        <begin position="13"/>
        <end position="158"/>
    </location>
</feature>
<dbReference type="PROSITE" id="PS01117">
    <property type="entry name" value="HTH_MARR_1"/>
    <property type="match status" value="1"/>
</dbReference>
<dbReference type="InterPro" id="IPR000835">
    <property type="entry name" value="HTH_MarR-typ"/>
</dbReference>
<evidence type="ECO:0000313" key="6">
    <source>
        <dbReference type="Proteomes" id="UP001107961"/>
    </source>
</evidence>
<dbReference type="GO" id="GO:0003677">
    <property type="term" value="F:DNA binding"/>
    <property type="evidence" value="ECO:0007669"/>
    <property type="project" value="UniProtKB-KW"/>
</dbReference>
<dbReference type="RefSeq" id="WP_022997359.1">
    <property type="nucleotide sequence ID" value="NZ_CBDDTQ010000003.1"/>
</dbReference>
<dbReference type="InterPro" id="IPR036390">
    <property type="entry name" value="WH_DNA-bd_sf"/>
</dbReference>
<dbReference type="InterPro" id="IPR023187">
    <property type="entry name" value="Tscrpt_reg_MarR-type_CS"/>
</dbReference>
<organism evidence="5 6">
    <name type="scientific">Alloalcanivorax xenomutans</name>
    <dbReference type="NCBI Taxonomy" id="1094342"/>
    <lineage>
        <taxon>Bacteria</taxon>
        <taxon>Pseudomonadati</taxon>
        <taxon>Pseudomonadota</taxon>
        <taxon>Gammaproteobacteria</taxon>
        <taxon>Oceanospirillales</taxon>
        <taxon>Alcanivoracaceae</taxon>
        <taxon>Alloalcanivorax</taxon>
    </lineage>
</organism>
<dbReference type="KEGG" id="axe:P40_21520"/>
<gene>
    <name evidence="5" type="ORF">LZG35_02295</name>
</gene>
<dbReference type="SUPFAM" id="SSF46785">
    <property type="entry name" value="Winged helix' DNA-binding domain"/>
    <property type="match status" value="1"/>
</dbReference>
<dbReference type="SMART" id="SM00347">
    <property type="entry name" value="HTH_MARR"/>
    <property type="match status" value="1"/>
</dbReference>
<dbReference type="GeneID" id="94688896"/>
<keyword evidence="3" id="KW-0804">Transcription</keyword>
<evidence type="ECO:0000256" key="1">
    <source>
        <dbReference type="ARBA" id="ARBA00023015"/>
    </source>
</evidence>
<name>A0A9Q3ZDD6_9GAMM</name>
<dbReference type="InterPro" id="IPR036388">
    <property type="entry name" value="WH-like_DNA-bd_sf"/>
</dbReference>
<dbReference type="Gene3D" id="1.10.10.10">
    <property type="entry name" value="Winged helix-like DNA-binding domain superfamily/Winged helix DNA-binding domain"/>
    <property type="match status" value="1"/>
</dbReference>